<dbReference type="PRINTS" id="PR00344">
    <property type="entry name" value="BCTRLSENSOR"/>
</dbReference>
<dbReference type="InterPro" id="IPR036890">
    <property type="entry name" value="HATPase_C_sf"/>
</dbReference>
<dbReference type="SUPFAM" id="SSF55785">
    <property type="entry name" value="PYP-like sensor domain (PAS domain)"/>
    <property type="match status" value="1"/>
</dbReference>
<dbReference type="PANTHER" id="PTHR43047">
    <property type="entry name" value="TWO-COMPONENT HISTIDINE PROTEIN KINASE"/>
    <property type="match status" value="1"/>
</dbReference>
<dbReference type="SMART" id="SM00091">
    <property type="entry name" value="PAS"/>
    <property type="match status" value="1"/>
</dbReference>
<reference evidence="10 11" key="1">
    <citation type="submission" date="2019-03" db="EMBL/GenBank/DDBJ databases">
        <title>Genomic Encyclopedia of Type Strains, Phase IV (KMG-IV): sequencing the most valuable type-strain genomes for metagenomic binning, comparative biology and taxonomic classification.</title>
        <authorList>
            <person name="Goeker M."/>
        </authorList>
    </citation>
    <scope>NUCLEOTIDE SEQUENCE [LARGE SCALE GENOMIC DNA]</scope>
    <source>
        <strain evidence="10 11">DSM 25964</strain>
    </source>
</reference>
<dbReference type="Gene3D" id="3.30.450.20">
    <property type="entry name" value="PAS domain"/>
    <property type="match status" value="1"/>
</dbReference>
<feature type="domain" description="PAS" evidence="8">
    <location>
        <begin position="88"/>
        <end position="160"/>
    </location>
</feature>
<evidence type="ECO:0000256" key="4">
    <source>
        <dbReference type="ARBA" id="ARBA00022679"/>
    </source>
</evidence>
<dbReference type="InterPro" id="IPR000014">
    <property type="entry name" value="PAS"/>
</dbReference>
<dbReference type="OrthoDB" id="9803190at2"/>
<dbReference type="Pfam" id="PF08447">
    <property type="entry name" value="PAS_3"/>
    <property type="match status" value="1"/>
</dbReference>
<dbReference type="InterPro" id="IPR036097">
    <property type="entry name" value="HisK_dim/P_sf"/>
</dbReference>
<dbReference type="PROSITE" id="PS50113">
    <property type="entry name" value="PAC"/>
    <property type="match status" value="1"/>
</dbReference>
<evidence type="ECO:0000256" key="3">
    <source>
        <dbReference type="ARBA" id="ARBA00022553"/>
    </source>
</evidence>
<proteinExistence type="predicted"/>
<keyword evidence="5" id="KW-0418">Kinase</keyword>
<dbReference type="SMART" id="SM00387">
    <property type="entry name" value="HATPase_c"/>
    <property type="match status" value="1"/>
</dbReference>
<keyword evidence="3" id="KW-0597">Phosphoprotein</keyword>
<gene>
    <name evidence="10" type="ORF">C8D99_102113</name>
</gene>
<dbReference type="InterPro" id="IPR003661">
    <property type="entry name" value="HisK_dim/P_dom"/>
</dbReference>
<dbReference type="Gene3D" id="3.30.565.10">
    <property type="entry name" value="Histidine kinase-like ATPase, C-terminal domain"/>
    <property type="match status" value="1"/>
</dbReference>
<evidence type="ECO:0000259" key="9">
    <source>
        <dbReference type="PROSITE" id="PS50113"/>
    </source>
</evidence>
<dbReference type="InterPro" id="IPR000700">
    <property type="entry name" value="PAS-assoc_C"/>
</dbReference>
<dbReference type="AlphaFoldDB" id="A0A4R8MFI4"/>
<accession>A0A4R8MFI4</accession>
<dbReference type="RefSeq" id="WP_133956008.1">
    <property type="nucleotide sequence ID" value="NZ_SORI01000002.1"/>
</dbReference>
<keyword evidence="11" id="KW-1185">Reference proteome</keyword>
<dbReference type="PROSITE" id="PS50109">
    <property type="entry name" value="HIS_KIN"/>
    <property type="match status" value="1"/>
</dbReference>
<dbReference type="FunFam" id="3.30.565.10:FF:000010">
    <property type="entry name" value="Sensor histidine kinase RcsC"/>
    <property type="match status" value="1"/>
</dbReference>
<dbReference type="Pfam" id="PF02518">
    <property type="entry name" value="HATPase_c"/>
    <property type="match status" value="1"/>
</dbReference>
<dbReference type="CDD" id="cd00130">
    <property type="entry name" value="PAS"/>
    <property type="match status" value="1"/>
</dbReference>
<comment type="catalytic activity">
    <reaction evidence="1">
        <text>ATP + protein L-histidine = ADP + protein N-phospho-L-histidine.</text>
        <dbReference type="EC" id="2.7.13.3"/>
    </reaction>
</comment>
<feature type="transmembrane region" description="Helical" evidence="6">
    <location>
        <begin position="9"/>
        <end position="26"/>
    </location>
</feature>
<evidence type="ECO:0000256" key="5">
    <source>
        <dbReference type="ARBA" id="ARBA00022777"/>
    </source>
</evidence>
<dbReference type="InterPro" id="IPR035965">
    <property type="entry name" value="PAS-like_dom_sf"/>
</dbReference>
<dbReference type="CDD" id="cd00082">
    <property type="entry name" value="HisKA"/>
    <property type="match status" value="1"/>
</dbReference>
<dbReference type="InterPro" id="IPR004358">
    <property type="entry name" value="Sig_transdc_His_kin-like_C"/>
</dbReference>
<dbReference type="GO" id="GO:0000155">
    <property type="term" value="F:phosphorelay sensor kinase activity"/>
    <property type="evidence" value="ECO:0007669"/>
    <property type="project" value="InterPro"/>
</dbReference>
<dbReference type="EC" id="2.7.13.3" evidence="2"/>
<keyword evidence="6" id="KW-0812">Transmembrane</keyword>
<dbReference type="InterPro" id="IPR013655">
    <property type="entry name" value="PAS_fold_3"/>
</dbReference>
<name>A0A4R8MFI4_9BACT</name>
<dbReference type="EMBL" id="SORI01000002">
    <property type="protein sequence ID" value="TDY63132.1"/>
    <property type="molecule type" value="Genomic_DNA"/>
</dbReference>
<sequence length="570" mass="62674">MRMQAVRAITRIVLPYLLFAGLWIFFSDRLLEYMDLAPGVLTRLSIYKGMAFVAVTAVLLTSLLLAESRARDLTHAARRQAQEKLEQNERRLRHLFSVSPSIVYTLNPADYSVTWISQNVTPLLGYTPDEVMHPGFWEEFVHPEDVQAVRNTSVSAIRAGKGVREYRLFRKNGEMIWVHDDLLVLGDGENNPAEIICALTDITERKRSEQERIRLQVAEQASRAKSAFVAHMSHEIRTPLNAILGFAQVLDRDPALTAAQAEQVRTIIHSGTQLLSLINNILDLSKIESGKMELAVEGFNLHDLLDDVADFFRPQAEARGLVFGYERRETVPIFVSSDRRKLRQILLNLLGNAVKFTKIGGVGFRAQAEPVPPGGNGGEEGDRRVLLSVEVEDTGPGITPEDLEAIFDEFSQSSAGKETGGTGLGLAITRRLAALLGGDVSVRSTPGQGSLFCVRLPVLTVHDGRGEASGRDSRIGPQNRAVRSEISGLKGAALSIPAPGEEFPIVLPDELRSGMARAVERGDILRLRDLAGEAARYDQAAGKRIQALVAAFDYEQLSRILGMEEDSSHG</sequence>
<evidence type="ECO:0000313" key="11">
    <source>
        <dbReference type="Proteomes" id="UP000295066"/>
    </source>
</evidence>
<dbReference type="InterPro" id="IPR005467">
    <property type="entry name" value="His_kinase_dom"/>
</dbReference>
<evidence type="ECO:0000259" key="8">
    <source>
        <dbReference type="PROSITE" id="PS50112"/>
    </source>
</evidence>
<dbReference type="CDD" id="cd16922">
    <property type="entry name" value="HATPase_EvgS-ArcB-TorS-like"/>
    <property type="match status" value="1"/>
</dbReference>
<evidence type="ECO:0000256" key="1">
    <source>
        <dbReference type="ARBA" id="ARBA00000085"/>
    </source>
</evidence>
<evidence type="ECO:0000259" key="7">
    <source>
        <dbReference type="PROSITE" id="PS50109"/>
    </source>
</evidence>
<keyword evidence="6" id="KW-0472">Membrane</keyword>
<dbReference type="PROSITE" id="PS50112">
    <property type="entry name" value="PAS"/>
    <property type="match status" value="1"/>
</dbReference>
<dbReference type="InterPro" id="IPR003594">
    <property type="entry name" value="HATPase_dom"/>
</dbReference>
<dbReference type="InterPro" id="IPR001610">
    <property type="entry name" value="PAC"/>
</dbReference>
<dbReference type="SUPFAM" id="SSF47384">
    <property type="entry name" value="Homodimeric domain of signal transducing histidine kinase"/>
    <property type="match status" value="1"/>
</dbReference>
<organism evidence="10 11">
    <name type="scientific">Aminivibrio pyruvatiphilus</name>
    <dbReference type="NCBI Taxonomy" id="1005740"/>
    <lineage>
        <taxon>Bacteria</taxon>
        <taxon>Thermotogati</taxon>
        <taxon>Synergistota</taxon>
        <taxon>Synergistia</taxon>
        <taxon>Synergistales</taxon>
        <taxon>Aminobacteriaceae</taxon>
        <taxon>Aminivibrio</taxon>
    </lineage>
</organism>
<feature type="domain" description="PAC" evidence="9">
    <location>
        <begin position="162"/>
        <end position="214"/>
    </location>
</feature>
<dbReference type="SUPFAM" id="SSF55874">
    <property type="entry name" value="ATPase domain of HSP90 chaperone/DNA topoisomerase II/histidine kinase"/>
    <property type="match status" value="1"/>
</dbReference>
<dbReference type="Proteomes" id="UP000295066">
    <property type="component" value="Unassembled WGS sequence"/>
</dbReference>
<feature type="domain" description="Histidine kinase" evidence="7">
    <location>
        <begin position="231"/>
        <end position="460"/>
    </location>
</feature>
<evidence type="ECO:0000256" key="6">
    <source>
        <dbReference type="SAM" id="Phobius"/>
    </source>
</evidence>
<dbReference type="NCBIfam" id="TIGR00229">
    <property type="entry name" value="sensory_box"/>
    <property type="match status" value="1"/>
</dbReference>
<dbReference type="Gene3D" id="1.10.287.130">
    <property type="match status" value="1"/>
</dbReference>
<evidence type="ECO:0000313" key="10">
    <source>
        <dbReference type="EMBL" id="TDY63132.1"/>
    </source>
</evidence>
<protein>
    <recommendedName>
        <fullName evidence="2">histidine kinase</fullName>
        <ecNumber evidence="2">2.7.13.3</ecNumber>
    </recommendedName>
</protein>
<dbReference type="Pfam" id="PF00512">
    <property type="entry name" value="HisKA"/>
    <property type="match status" value="1"/>
</dbReference>
<dbReference type="SMART" id="SM00388">
    <property type="entry name" value="HisKA"/>
    <property type="match status" value="1"/>
</dbReference>
<comment type="caution">
    <text evidence="10">The sequence shown here is derived from an EMBL/GenBank/DDBJ whole genome shotgun (WGS) entry which is preliminary data.</text>
</comment>
<keyword evidence="6" id="KW-1133">Transmembrane helix</keyword>
<keyword evidence="4" id="KW-0808">Transferase</keyword>
<evidence type="ECO:0000256" key="2">
    <source>
        <dbReference type="ARBA" id="ARBA00012438"/>
    </source>
</evidence>
<dbReference type="SMART" id="SM00086">
    <property type="entry name" value="PAC"/>
    <property type="match status" value="1"/>
</dbReference>